<dbReference type="EMBL" id="JAXCLW010000006">
    <property type="protein sequence ID" value="MDY0884817.1"/>
    <property type="molecule type" value="Genomic_DNA"/>
</dbReference>
<name>A0ABU5EF65_9PROT</name>
<feature type="transmembrane region" description="Helical" evidence="1">
    <location>
        <begin position="82"/>
        <end position="102"/>
    </location>
</feature>
<evidence type="ECO:0000256" key="1">
    <source>
        <dbReference type="SAM" id="Phobius"/>
    </source>
</evidence>
<feature type="transmembrane region" description="Helical" evidence="1">
    <location>
        <begin position="148"/>
        <end position="166"/>
    </location>
</feature>
<gene>
    <name evidence="2" type="ORF">SMD27_18380</name>
</gene>
<comment type="caution">
    <text evidence="2">The sequence shown here is derived from an EMBL/GenBank/DDBJ whole genome shotgun (WGS) entry which is preliminary data.</text>
</comment>
<keyword evidence="1" id="KW-0812">Transmembrane</keyword>
<evidence type="ECO:0000313" key="3">
    <source>
        <dbReference type="Proteomes" id="UP001279642"/>
    </source>
</evidence>
<reference evidence="2 3" key="1">
    <citation type="journal article" date="2016" name="Antonie Van Leeuwenhoek">
        <title>Dongia soli sp. nov., isolated from soil from Dokdo, Korea.</title>
        <authorList>
            <person name="Kim D.U."/>
            <person name="Lee H."/>
            <person name="Kim H."/>
            <person name="Kim S.G."/>
            <person name="Ka J.O."/>
        </authorList>
    </citation>
    <scope>NUCLEOTIDE SEQUENCE [LARGE SCALE GENOMIC DNA]</scope>
    <source>
        <strain evidence="2 3">D78</strain>
    </source>
</reference>
<sequence length="231" mass="26905">MQFRRHRLRSIFHPRRSSFAVIDRGIPIWIKLLYTLFVAVLVPTYWREYGPTNFLYFCDVALFLTLVSVWTDKALLASASAVGILVPQAVWMLDFIGSLFHLPMTGMTAYMFSDTIPFFTRFLSFFHFWLPLFVLWVVYRLGYDRRGFLLWTVIATVLFFICYFFMPPPPAPADNPNLPVNINYVFGPGDAKPQGWLPPHLYFAALVLLMPIVVFWPTHLVLRRLFPAPDD</sequence>
<protein>
    <recommendedName>
        <fullName evidence="4">Membrane-associated protein</fullName>
    </recommendedName>
</protein>
<feature type="transmembrane region" description="Helical" evidence="1">
    <location>
        <begin position="21"/>
        <end position="42"/>
    </location>
</feature>
<feature type="transmembrane region" description="Helical" evidence="1">
    <location>
        <begin position="54"/>
        <end position="70"/>
    </location>
</feature>
<dbReference type="RefSeq" id="WP_320509891.1">
    <property type="nucleotide sequence ID" value="NZ_JAXCLW010000006.1"/>
</dbReference>
<organism evidence="2 3">
    <name type="scientific">Dongia soli</name>
    <dbReference type="NCBI Taxonomy" id="600628"/>
    <lineage>
        <taxon>Bacteria</taxon>
        <taxon>Pseudomonadati</taxon>
        <taxon>Pseudomonadota</taxon>
        <taxon>Alphaproteobacteria</taxon>
        <taxon>Rhodospirillales</taxon>
        <taxon>Dongiaceae</taxon>
        <taxon>Dongia</taxon>
    </lineage>
</organism>
<dbReference type="Proteomes" id="UP001279642">
    <property type="component" value="Unassembled WGS sequence"/>
</dbReference>
<proteinExistence type="predicted"/>
<keyword evidence="1" id="KW-0472">Membrane</keyword>
<accession>A0ABU5EF65</accession>
<keyword evidence="3" id="KW-1185">Reference proteome</keyword>
<evidence type="ECO:0000313" key="2">
    <source>
        <dbReference type="EMBL" id="MDY0884817.1"/>
    </source>
</evidence>
<evidence type="ECO:0008006" key="4">
    <source>
        <dbReference type="Google" id="ProtNLM"/>
    </source>
</evidence>
<keyword evidence="1" id="KW-1133">Transmembrane helix</keyword>
<feature type="transmembrane region" description="Helical" evidence="1">
    <location>
        <begin position="122"/>
        <end position="141"/>
    </location>
</feature>
<feature type="transmembrane region" description="Helical" evidence="1">
    <location>
        <begin position="201"/>
        <end position="222"/>
    </location>
</feature>